<comment type="function">
    <text evidence="6">Catalyzes the reduction of the C14-unsaturated bond of lanosterol, as part of the metabolic pathway leading to cholesterol biosynthesis.</text>
</comment>
<dbReference type="AlphaFoldDB" id="A0AAJ7TLP7"/>
<evidence type="ECO:0000313" key="7">
    <source>
        <dbReference type="Proteomes" id="UP001318040"/>
    </source>
</evidence>
<keyword evidence="6" id="KW-0753">Steroid metabolism</keyword>
<feature type="transmembrane region" description="Helical" evidence="6">
    <location>
        <begin position="21"/>
        <end position="38"/>
    </location>
</feature>
<dbReference type="Gene3D" id="1.20.120.1630">
    <property type="match status" value="1"/>
</dbReference>
<name>A0AAJ7TLP7_PETMA</name>
<proteinExistence type="inferred from homology"/>
<feature type="transmembrane region" description="Helical" evidence="6">
    <location>
        <begin position="253"/>
        <end position="275"/>
    </location>
</feature>
<feature type="transmembrane region" description="Helical" evidence="6">
    <location>
        <begin position="287"/>
        <end position="306"/>
    </location>
</feature>
<keyword evidence="5 6" id="KW-0472">Membrane</keyword>
<comment type="catalytic activity">
    <reaction evidence="6">
        <text>4,4-dimethyl-5alpha-cholesta-8,24-dien-3beta-ol + NADP(+) = 4,4-dimethyl-5alpha-cholesta-8,14,24-trien-3beta-ol + NADPH + H(+)</text>
        <dbReference type="Rhea" id="RHEA:18561"/>
        <dbReference type="ChEBI" id="CHEBI:15378"/>
        <dbReference type="ChEBI" id="CHEBI:17813"/>
        <dbReference type="ChEBI" id="CHEBI:18364"/>
        <dbReference type="ChEBI" id="CHEBI:57783"/>
        <dbReference type="ChEBI" id="CHEBI:58349"/>
        <dbReference type="EC" id="1.3.1.70"/>
    </reaction>
</comment>
<comment type="subcellular location">
    <subcellularLocation>
        <location evidence="6">Endoplasmic reticulum membrane</location>
        <topology evidence="6">Multi-pass membrane protein</topology>
    </subcellularLocation>
    <subcellularLocation>
        <location evidence="1">Membrane</location>
        <topology evidence="1">Multi-pass membrane protein</topology>
    </subcellularLocation>
    <subcellularLocation>
        <location evidence="6">Microsome membrane</location>
        <topology evidence="6">Multi-pass membrane protein</topology>
    </subcellularLocation>
</comment>
<dbReference type="GO" id="GO:0050613">
    <property type="term" value="F:Delta14-sterol reductase activity"/>
    <property type="evidence" value="ECO:0007669"/>
    <property type="project" value="UniProtKB-UniRule"/>
</dbReference>
<dbReference type="PROSITE" id="PS50244">
    <property type="entry name" value="S5A_REDUCTASE"/>
    <property type="match status" value="1"/>
</dbReference>
<keyword evidence="6" id="KW-0752">Steroid biosynthesis</keyword>
<keyword evidence="6" id="KW-0560">Oxidoreductase</keyword>
<evidence type="ECO:0000256" key="6">
    <source>
        <dbReference type="RuleBase" id="RU369120"/>
    </source>
</evidence>
<evidence type="ECO:0000313" key="8">
    <source>
        <dbReference type="RefSeq" id="XP_032820179.1"/>
    </source>
</evidence>
<dbReference type="Pfam" id="PF01222">
    <property type="entry name" value="ERG4_ERG24"/>
    <property type="match status" value="1"/>
</dbReference>
<comment type="similarity">
    <text evidence="2 6">Belongs to the ERG4/ERG24 family.</text>
</comment>
<accession>A0AAJ7TLP7</accession>
<sequence length="420" mass="47087">MVDSEKEALTVTFYSGGYAKTIVRIIMLPLVPLLLVLACDSPDGSLLQVPRLPCSLLQLWDGTAFLVVLGWCLLQCALYLLPTGTVAEGTPLNSGKRLKYNLNGVQAYLASMGLVALAYAAGLDLTIVPERYLQLLVSAILLGAIVSLLLYIKSFSAPITELVPEGNTGRVISDYYMGRELNPKIGNLDLKFVFMMRVGFLSWGPIHACMLAWAIKMWGYPPLPLILITIFHVTYTADLVLEEDFDLTTRESISTGLGYAVVCGELTWVPFVYIIQAYFLLRHPQPLSWPGAAAIAALFFIGFWIYRSSNAEKNGFRKNPNHPDYAHLQKISTKHGKSLLVSGWWGWLRHPNYLGDIIMAVAWALPCGVSHLAPYVYLLFCITILVERDAVDEEDCRRKYGPSWLEYCRRVKYRIVPYVY</sequence>
<keyword evidence="6" id="KW-0256">Endoplasmic reticulum</keyword>
<protein>
    <recommendedName>
        <fullName evidence="6">Delta(14)-sterol reductase TM7SF2</fullName>
        <shortName evidence="6">Delta-14-SR</shortName>
        <ecNumber evidence="6">1.3.1.70</ecNumber>
    </recommendedName>
    <alternativeName>
        <fullName evidence="6">3-beta-hydroxysterol Delta (14)-reductase</fullName>
    </alternativeName>
    <alternativeName>
        <fullName evidence="6">C-14 sterol reductase</fullName>
    </alternativeName>
    <alternativeName>
        <fullName evidence="6">Sterol C14-reductase</fullName>
    </alternativeName>
    <alternativeName>
        <fullName evidence="6">Transmembrane 7 superfamily member 2</fullName>
    </alternativeName>
</protein>
<dbReference type="GO" id="GO:0005637">
    <property type="term" value="C:nuclear inner membrane"/>
    <property type="evidence" value="ECO:0007669"/>
    <property type="project" value="TreeGrafter"/>
</dbReference>
<feature type="transmembrane region" description="Helical" evidence="6">
    <location>
        <begin position="58"/>
        <end position="81"/>
    </location>
</feature>
<evidence type="ECO:0000256" key="1">
    <source>
        <dbReference type="ARBA" id="ARBA00004141"/>
    </source>
</evidence>
<evidence type="ECO:0000256" key="4">
    <source>
        <dbReference type="ARBA" id="ARBA00022989"/>
    </source>
</evidence>
<evidence type="ECO:0000256" key="3">
    <source>
        <dbReference type="ARBA" id="ARBA00022692"/>
    </source>
</evidence>
<keyword evidence="3 6" id="KW-0812">Transmembrane</keyword>
<keyword evidence="6" id="KW-0444">Lipid biosynthesis</keyword>
<dbReference type="GO" id="GO:0006695">
    <property type="term" value="P:cholesterol biosynthetic process"/>
    <property type="evidence" value="ECO:0007669"/>
    <property type="project" value="UniProtKB-UniRule"/>
</dbReference>
<keyword evidence="6" id="KW-0756">Sterol biosynthesis</keyword>
<dbReference type="PANTHER" id="PTHR21257:SF52">
    <property type="entry name" value="DELTA(14)-STEROL REDUCTASE TM7SF2"/>
    <property type="match status" value="1"/>
</dbReference>
<keyword evidence="6" id="KW-0153">Cholesterol metabolism</keyword>
<comment type="pathway">
    <text evidence="6">Steroid biosynthesis; cholesterol biosynthesis.</text>
</comment>
<dbReference type="InterPro" id="IPR001171">
    <property type="entry name" value="ERG24_DHCR-like"/>
</dbReference>
<dbReference type="PANTHER" id="PTHR21257">
    <property type="entry name" value="DELTA(14)-STEROL REDUCTASE"/>
    <property type="match status" value="1"/>
</dbReference>
<dbReference type="GO" id="GO:0005789">
    <property type="term" value="C:endoplasmic reticulum membrane"/>
    <property type="evidence" value="ECO:0007669"/>
    <property type="project" value="UniProtKB-SubCell"/>
</dbReference>
<feature type="transmembrane region" description="Helical" evidence="6">
    <location>
        <begin position="194"/>
        <end position="215"/>
    </location>
</feature>
<organism evidence="7 8">
    <name type="scientific">Petromyzon marinus</name>
    <name type="common">Sea lamprey</name>
    <dbReference type="NCBI Taxonomy" id="7757"/>
    <lineage>
        <taxon>Eukaryota</taxon>
        <taxon>Metazoa</taxon>
        <taxon>Chordata</taxon>
        <taxon>Craniata</taxon>
        <taxon>Vertebrata</taxon>
        <taxon>Cyclostomata</taxon>
        <taxon>Hyperoartia</taxon>
        <taxon>Petromyzontiformes</taxon>
        <taxon>Petromyzontidae</taxon>
        <taxon>Petromyzon</taxon>
    </lineage>
</organism>
<keyword evidence="6" id="KW-0443">Lipid metabolism</keyword>
<evidence type="ECO:0000313" key="9">
    <source>
        <dbReference type="RefSeq" id="XP_032820180.1"/>
    </source>
</evidence>
<dbReference type="FunFam" id="1.20.120.1630:FF:000013">
    <property type="entry name" value="Lamin-B receptor-like Protein"/>
    <property type="match status" value="1"/>
</dbReference>
<evidence type="ECO:0000256" key="5">
    <source>
        <dbReference type="ARBA" id="ARBA00023136"/>
    </source>
</evidence>
<feature type="transmembrane region" description="Helical" evidence="6">
    <location>
        <begin position="132"/>
        <end position="152"/>
    </location>
</feature>
<reference evidence="8 9" key="1">
    <citation type="submission" date="2025-04" db="UniProtKB">
        <authorList>
            <consortium name="RefSeq"/>
        </authorList>
    </citation>
    <scope>IDENTIFICATION</scope>
    <source>
        <tissue evidence="8 9">Sperm</tissue>
    </source>
</reference>
<keyword evidence="6" id="KW-0152">Cholesterol biosynthesis</keyword>
<dbReference type="RefSeq" id="XP_032820179.1">
    <property type="nucleotide sequence ID" value="XM_032964288.1"/>
</dbReference>
<evidence type="ECO:0000256" key="2">
    <source>
        <dbReference type="ARBA" id="ARBA00005402"/>
    </source>
</evidence>
<keyword evidence="4 6" id="KW-1133">Transmembrane helix</keyword>
<gene>
    <name evidence="8 9" type="primary">LOC116947945</name>
</gene>
<keyword evidence="6" id="KW-1207">Sterol metabolism</keyword>
<dbReference type="KEGG" id="pmrn:116947945"/>
<dbReference type="RefSeq" id="XP_032820180.1">
    <property type="nucleotide sequence ID" value="XM_032964289.1"/>
</dbReference>
<keyword evidence="7" id="KW-1185">Reference proteome</keyword>
<feature type="transmembrane region" description="Helical" evidence="6">
    <location>
        <begin position="102"/>
        <end position="120"/>
    </location>
</feature>
<dbReference type="EC" id="1.3.1.70" evidence="6"/>
<dbReference type="Proteomes" id="UP001318040">
    <property type="component" value="Chromosome 31"/>
</dbReference>